<dbReference type="InterPro" id="IPR000600">
    <property type="entry name" value="ROK"/>
</dbReference>
<dbReference type="OrthoDB" id="49666at2"/>
<dbReference type="Gene3D" id="3.30.420.40">
    <property type="match status" value="3"/>
</dbReference>
<name>A0A1M6WWA2_9FLAO</name>
<dbReference type="InterPro" id="IPR043129">
    <property type="entry name" value="ATPase_NBD"/>
</dbReference>
<comment type="similarity">
    <text evidence="1">Belongs to the ROK (NagC/XylR) family.</text>
</comment>
<reference evidence="3" key="1">
    <citation type="submission" date="2016-11" db="EMBL/GenBank/DDBJ databases">
        <authorList>
            <person name="Varghese N."/>
            <person name="Submissions S."/>
        </authorList>
    </citation>
    <scope>NUCLEOTIDE SEQUENCE [LARGE SCALE GENOMIC DNA]</scope>
    <source>
        <strain evidence="3">DSM 26899</strain>
    </source>
</reference>
<keyword evidence="3" id="KW-1185">Reference proteome</keyword>
<dbReference type="PANTHER" id="PTHR18964:SF149">
    <property type="entry name" value="BIFUNCTIONAL UDP-N-ACETYLGLUCOSAMINE 2-EPIMERASE_N-ACETYLMANNOSAMINE KINASE"/>
    <property type="match status" value="1"/>
</dbReference>
<organism evidence="2 3">
    <name type="scientific">Chryseobacterium polytrichastri</name>
    <dbReference type="NCBI Taxonomy" id="1302687"/>
    <lineage>
        <taxon>Bacteria</taxon>
        <taxon>Pseudomonadati</taxon>
        <taxon>Bacteroidota</taxon>
        <taxon>Flavobacteriia</taxon>
        <taxon>Flavobacteriales</taxon>
        <taxon>Weeksellaceae</taxon>
        <taxon>Chryseobacterium group</taxon>
        <taxon>Chryseobacterium</taxon>
    </lineage>
</organism>
<dbReference type="CDD" id="cd23763">
    <property type="entry name" value="ASKHA_ATPase_ROK"/>
    <property type="match status" value="1"/>
</dbReference>
<dbReference type="EMBL" id="FRAV01000010">
    <property type="protein sequence ID" value="SHK97946.1"/>
    <property type="molecule type" value="Genomic_DNA"/>
</dbReference>
<dbReference type="GO" id="GO:0016301">
    <property type="term" value="F:kinase activity"/>
    <property type="evidence" value="ECO:0007669"/>
    <property type="project" value="UniProtKB-KW"/>
</dbReference>
<gene>
    <name evidence="2" type="ORF">SAMN05444267_101016</name>
</gene>
<keyword evidence="2" id="KW-0808">Transferase</keyword>
<accession>A0A1M6WWA2</accession>
<dbReference type="PANTHER" id="PTHR18964">
    <property type="entry name" value="ROK (REPRESSOR, ORF, KINASE) FAMILY"/>
    <property type="match status" value="1"/>
</dbReference>
<evidence type="ECO:0000256" key="1">
    <source>
        <dbReference type="ARBA" id="ARBA00006479"/>
    </source>
</evidence>
<keyword evidence="2" id="KW-0418">Kinase</keyword>
<dbReference type="Pfam" id="PF00480">
    <property type="entry name" value="ROK"/>
    <property type="match status" value="1"/>
</dbReference>
<evidence type="ECO:0000313" key="2">
    <source>
        <dbReference type="EMBL" id="SHK97946.1"/>
    </source>
</evidence>
<dbReference type="Proteomes" id="UP000184364">
    <property type="component" value="Unassembled WGS sequence"/>
</dbReference>
<dbReference type="SUPFAM" id="SSF53067">
    <property type="entry name" value="Actin-like ATPase domain"/>
    <property type="match status" value="1"/>
</dbReference>
<dbReference type="AlphaFoldDB" id="A0A1M6WWA2"/>
<evidence type="ECO:0000313" key="3">
    <source>
        <dbReference type="Proteomes" id="UP000184364"/>
    </source>
</evidence>
<proteinExistence type="inferred from homology"/>
<dbReference type="STRING" id="1302687.SAMN05444267_101016"/>
<dbReference type="RefSeq" id="WP_073292429.1">
    <property type="nucleotide sequence ID" value="NZ_FRAV01000010.1"/>
</dbReference>
<sequence length="285" mass="32005">MQNIVGIDIGGSHITLAQVDPQKREILTSTYGREHVDSFEPREIIFSSWTSAIEKVAHDLSREHLLIGIAMPGPFDYENGVSSMQQGKFMDIYQVNIKEELAKRLSISSNQIHFLNDAAAFMEGEVFAGCAQGYKKVFGVTLGTGLGTTFYNNETATDEDLWDSPLKDSICEDYLATRWFVNRYAELTGETISGTKELLDKPEEIRTKIFDEYADSFAEFMIRYVRSYEPEVLVIGGNIAKAFPYFEKRFISNVKENNLNLPIKISAIFEDAAILGAASYALKKA</sequence>
<protein>
    <submittedName>
        <fullName evidence="2">Glucokinase</fullName>
    </submittedName>
</protein>